<dbReference type="InterPro" id="IPR000524">
    <property type="entry name" value="Tscrpt_reg_HTH_GntR"/>
</dbReference>
<gene>
    <name evidence="5" type="ORF">CAT723_14130</name>
</gene>
<sequence>MSTRTRNARERAYEQLRQRILTLELAPSQRLDENRIAEELGVSRTPVREAFHQLSAEGLVTIVSRGGYVVADMNLHRFRELIEAQHILVRAVTHLLVARATEDDFDELEAAVRAVDDAEQSRDPHAVADSNSKLHILETQLTRNEYLLSMAERVYTHLQRLAFLSFGGAGGIAGDGQDPSLLKHYENVHDDHWDYLKALRSRDVVTAEKVAVRHVELFQSRIRQFLEMNAVERIDFSDLSISAHSACTDEN</sequence>
<dbReference type="SMART" id="SM00345">
    <property type="entry name" value="HTH_GNTR"/>
    <property type="match status" value="1"/>
</dbReference>
<evidence type="ECO:0000256" key="1">
    <source>
        <dbReference type="ARBA" id="ARBA00023015"/>
    </source>
</evidence>
<evidence type="ECO:0000259" key="4">
    <source>
        <dbReference type="PROSITE" id="PS50949"/>
    </source>
</evidence>
<dbReference type="Gene3D" id="1.20.120.530">
    <property type="entry name" value="GntR ligand-binding domain-like"/>
    <property type="match status" value="1"/>
</dbReference>
<keyword evidence="3" id="KW-0804">Transcription</keyword>
<dbReference type="GO" id="GO:0003700">
    <property type="term" value="F:DNA-binding transcription factor activity"/>
    <property type="evidence" value="ECO:0007669"/>
    <property type="project" value="InterPro"/>
</dbReference>
<dbReference type="PRINTS" id="PR00035">
    <property type="entry name" value="HTHGNTR"/>
</dbReference>
<dbReference type="InterPro" id="IPR036390">
    <property type="entry name" value="WH_DNA-bd_sf"/>
</dbReference>
<dbReference type="PANTHER" id="PTHR43537">
    <property type="entry name" value="TRANSCRIPTIONAL REGULATOR, GNTR FAMILY"/>
    <property type="match status" value="1"/>
</dbReference>
<dbReference type="PANTHER" id="PTHR43537:SF5">
    <property type="entry name" value="UXU OPERON TRANSCRIPTIONAL REGULATOR"/>
    <property type="match status" value="1"/>
</dbReference>
<dbReference type="InterPro" id="IPR036388">
    <property type="entry name" value="WH-like_DNA-bd_sf"/>
</dbReference>
<evidence type="ECO:0000256" key="3">
    <source>
        <dbReference type="ARBA" id="ARBA00023163"/>
    </source>
</evidence>
<evidence type="ECO:0000313" key="5">
    <source>
        <dbReference type="EMBL" id="GJN42934.1"/>
    </source>
</evidence>
<proteinExistence type="predicted"/>
<protein>
    <submittedName>
        <fullName evidence="5">GntR family transcriptional regulator</fullName>
    </submittedName>
</protein>
<dbReference type="RefSeq" id="WP_236163809.1">
    <property type="nucleotide sequence ID" value="NZ_BQKK01000002.1"/>
</dbReference>
<dbReference type="SUPFAM" id="SSF48008">
    <property type="entry name" value="GntR ligand-binding domain-like"/>
    <property type="match status" value="1"/>
</dbReference>
<dbReference type="SUPFAM" id="SSF46785">
    <property type="entry name" value="Winged helix' DNA-binding domain"/>
    <property type="match status" value="1"/>
</dbReference>
<dbReference type="CDD" id="cd07377">
    <property type="entry name" value="WHTH_GntR"/>
    <property type="match status" value="1"/>
</dbReference>
<dbReference type="SMART" id="SM00895">
    <property type="entry name" value="FCD"/>
    <property type="match status" value="1"/>
</dbReference>
<keyword evidence="1" id="KW-0805">Transcription regulation</keyword>
<evidence type="ECO:0000256" key="2">
    <source>
        <dbReference type="ARBA" id="ARBA00023125"/>
    </source>
</evidence>
<dbReference type="Gene3D" id="1.10.10.10">
    <property type="entry name" value="Winged helix-like DNA-binding domain superfamily/Winged helix DNA-binding domain"/>
    <property type="match status" value="1"/>
</dbReference>
<evidence type="ECO:0000313" key="6">
    <source>
        <dbReference type="Proteomes" id="UP001054925"/>
    </source>
</evidence>
<dbReference type="Pfam" id="PF00392">
    <property type="entry name" value="GntR"/>
    <property type="match status" value="1"/>
</dbReference>
<reference evidence="5" key="1">
    <citation type="submission" date="2021-12" db="EMBL/GenBank/DDBJ databases">
        <title>Draft genome sequence of Corynebacterium ammoniagenes strain T-723.</title>
        <authorList>
            <person name="Matsuzawa M."/>
            <person name="Hiratani M."/>
            <person name="Abe I."/>
            <person name="Tsuji Y."/>
            <person name="Nakamura J."/>
        </authorList>
    </citation>
    <scope>NUCLEOTIDE SEQUENCE</scope>
    <source>
        <strain evidence="5">T-723</strain>
    </source>
</reference>
<dbReference type="EMBL" id="BQKK01000002">
    <property type="protein sequence ID" value="GJN42934.1"/>
    <property type="molecule type" value="Genomic_DNA"/>
</dbReference>
<dbReference type="GO" id="GO:0003677">
    <property type="term" value="F:DNA binding"/>
    <property type="evidence" value="ECO:0007669"/>
    <property type="project" value="UniProtKB-KW"/>
</dbReference>
<name>A0AAV5G8J7_CORAM</name>
<feature type="domain" description="HTH gntR-type" evidence="4">
    <location>
        <begin position="6"/>
        <end position="73"/>
    </location>
</feature>
<dbReference type="InterPro" id="IPR008920">
    <property type="entry name" value="TF_FadR/GntR_C"/>
</dbReference>
<keyword evidence="2" id="KW-0238">DNA-binding</keyword>
<dbReference type="Pfam" id="PF07729">
    <property type="entry name" value="FCD"/>
    <property type="match status" value="1"/>
</dbReference>
<comment type="caution">
    <text evidence="5">The sequence shown here is derived from an EMBL/GenBank/DDBJ whole genome shotgun (WGS) entry which is preliminary data.</text>
</comment>
<dbReference type="InterPro" id="IPR011711">
    <property type="entry name" value="GntR_C"/>
</dbReference>
<dbReference type="AlphaFoldDB" id="A0AAV5G8J7"/>
<organism evidence="5 6">
    <name type="scientific">Corynebacterium ammoniagenes</name>
    <name type="common">Brevibacterium ammoniagenes</name>
    <dbReference type="NCBI Taxonomy" id="1697"/>
    <lineage>
        <taxon>Bacteria</taxon>
        <taxon>Bacillati</taxon>
        <taxon>Actinomycetota</taxon>
        <taxon>Actinomycetes</taxon>
        <taxon>Mycobacteriales</taxon>
        <taxon>Corynebacteriaceae</taxon>
        <taxon>Corynebacterium</taxon>
    </lineage>
</organism>
<dbReference type="Proteomes" id="UP001054925">
    <property type="component" value="Unassembled WGS sequence"/>
</dbReference>
<accession>A0AAV5G8J7</accession>
<dbReference type="PROSITE" id="PS50949">
    <property type="entry name" value="HTH_GNTR"/>
    <property type="match status" value="1"/>
</dbReference>